<reference evidence="2" key="1">
    <citation type="journal article" date="2019" name="Int. J. Syst. Evol. Microbiol.">
        <title>The Global Catalogue of Microorganisms (GCM) 10K type strain sequencing project: providing services to taxonomists for standard genome sequencing and annotation.</title>
        <authorList>
            <consortium name="The Broad Institute Genomics Platform"/>
            <consortium name="The Broad Institute Genome Sequencing Center for Infectious Disease"/>
            <person name="Wu L."/>
            <person name="Ma J."/>
        </authorList>
    </citation>
    <scope>NUCLEOTIDE SEQUENCE [LARGE SCALE GENOMIC DNA]</scope>
    <source>
        <strain evidence="2">JCM 18198</strain>
    </source>
</reference>
<evidence type="ECO:0000313" key="1">
    <source>
        <dbReference type="EMBL" id="GAA4776564.1"/>
    </source>
</evidence>
<proteinExistence type="predicted"/>
<dbReference type="SUPFAM" id="SSF52141">
    <property type="entry name" value="Uracil-DNA glycosylase-like"/>
    <property type="match status" value="1"/>
</dbReference>
<dbReference type="InterPro" id="IPR036895">
    <property type="entry name" value="Uracil-DNA_glycosylase-like_sf"/>
</dbReference>
<protein>
    <submittedName>
        <fullName evidence="1">Uncharacterized protein</fullName>
    </submittedName>
</protein>
<name>A0ABP9A9Y2_9FLAO</name>
<dbReference type="EMBL" id="BAABIP010000022">
    <property type="protein sequence ID" value="GAA4776564.1"/>
    <property type="molecule type" value="Genomic_DNA"/>
</dbReference>
<accession>A0ABP9A9Y2</accession>
<evidence type="ECO:0000313" key="2">
    <source>
        <dbReference type="Proteomes" id="UP001500141"/>
    </source>
</evidence>
<dbReference type="Proteomes" id="UP001500141">
    <property type="component" value="Unassembled WGS sequence"/>
</dbReference>
<keyword evidence="2" id="KW-1185">Reference proteome</keyword>
<organism evidence="1 2">
    <name type="scientific">Flavobacterium hankyongi</name>
    <dbReference type="NCBI Taxonomy" id="1176532"/>
    <lineage>
        <taxon>Bacteria</taxon>
        <taxon>Pseudomonadati</taxon>
        <taxon>Bacteroidota</taxon>
        <taxon>Flavobacteriia</taxon>
        <taxon>Flavobacteriales</taxon>
        <taxon>Flavobacteriaceae</taxon>
        <taxon>Flavobacterium</taxon>
    </lineage>
</organism>
<dbReference type="Gene3D" id="3.40.470.10">
    <property type="entry name" value="Uracil-DNA glycosylase-like domain"/>
    <property type="match status" value="1"/>
</dbReference>
<sequence length="152" mass="17452">MAQISGIELVANLSDTRKAIEERKAIMRKLHLGIHDIALKIKRKNNSSLDSNIEIVEFQDIISIVNNHPELEQIVLLGFSAKNSAAQNFIKYTEKQKLFAKYPIDFKIASERNFHIYIDKRKINCIILNSTSSASRITLEELVSQFSKYIKM</sequence>
<comment type="caution">
    <text evidence="1">The sequence shown here is derived from an EMBL/GenBank/DDBJ whole genome shotgun (WGS) entry which is preliminary data.</text>
</comment>
<gene>
    <name evidence="1" type="ORF">GCM10023230_29580</name>
</gene>